<evidence type="ECO:0000313" key="1">
    <source>
        <dbReference type="EMBL" id="KAK9240995.1"/>
    </source>
</evidence>
<reference evidence="2" key="1">
    <citation type="journal article" date="2024" name="Front. Bioeng. Biotechnol.">
        <title>Genome-scale model development and genomic sequencing of the oleaginous clade Lipomyces.</title>
        <authorList>
            <person name="Czajka J.J."/>
            <person name="Han Y."/>
            <person name="Kim J."/>
            <person name="Mondo S.J."/>
            <person name="Hofstad B.A."/>
            <person name="Robles A."/>
            <person name="Haridas S."/>
            <person name="Riley R."/>
            <person name="LaButti K."/>
            <person name="Pangilinan J."/>
            <person name="Andreopoulos W."/>
            <person name="Lipzen A."/>
            <person name="Yan J."/>
            <person name="Wang M."/>
            <person name="Ng V."/>
            <person name="Grigoriev I.V."/>
            <person name="Spatafora J.W."/>
            <person name="Magnuson J.K."/>
            <person name="Baker S.E."/>
            <person name="Pomraning K.R."/>
        </authorList>
    </citation>
    <scope>NUCLEOTIDE SEQUENCE [LARGE SCALE GENOMIC DNA]</scope>
    <source>
        <strain evidence="2">CBS 7786</strain>
    </source>
</reference>
<protein>
    <submittedName>
        <fullName evidence="1">Uncharacterized protein</fullName>
    </submittedName>
</protein>
<accession>A0ACC3TBU4</accession>
<proteinExistence type="predicted"/>
<evidence type="ECO:0000313" key="2">
    <source>
        <dbReference type="Proteomes" id="UP001433508"/>
    </source>
</evidence>
<gene>
    <name evidence="1" type="ORF">V1525DRAFT_92374</name>
</gene>
<organism evidence="1 2">
    <name type="scientific">Lipomyces kononenkoae</name>
    <name type="common">Yeast</name>
    <dbReference type="NCBI Taxonomy" id="34357"/>
    <lineage>
        <taxon>Eukaryota</taxon>
        <taxon>Fungi</taxon>
        <taxon>Dikarya</taxon>
        <taxon>Ascomycota</taxon>
        <taxon>Saccharomycotina</taxon>
        <taxon>Lipomycetes</taxon>
        <taxon>Lipomycetales</taxon>
        <taxon>Lipomycetaceae</taxon>
        <taxon>Lipomyces</taxon>
    </lineage>
</organism>
<dbReference type="Proteomes" id="UP001433508">
    <property type="component" value="Unassembled WGS sequence"/>
</dbReference>
<keyword evidence="2" id="KW-1185">Reference proteome</keyword>
<comment type="caution">
    <text evidence="1">The sequence shown here is derived from an EMBL/GenBank/DDBJ whole genome shotgun (WGS) entry which is preliminary data.</text>
</comment>
<dbReference type="EMBL" id="MU971336">
    <property type="protein sequence ID" value="KAK9240995.1"/>
    <property type="molecule type" value="Genomic_DNA"/>
</dbReference>
<sequence length="127" mass="15089">MKMIRHRSIIITRKFLIQNLPWHIHSISIRSLSISGCVFSPRHGNYQGPTLAHFVQASAARQLWRKTLRAINELSDPELKKDMRKWAREEFKRHKNVTDLEQIKYFIAEGKKQLEMMAETFQRSRLS</sequence>
<name>A0ACC3TBU4_LIPKO</name>